<feature type="compositionally biased region" description="Pro residues" evidence="1">
    <location>
        <begin position="82"/>
        <end position="92"/>
    </location>
</feature>
<dbReference type="Proteomes" id="UP000193986">
    <property type="component" value="Unassembled WGS sequence"/>
</dbReference>
<feature type="compositionally biased region" description="Basic and acidic residues" evidence="1">
    <location>
        <begin position="62"/>
        <end position="71"/>
    </location>
</feature>
<gene>
    <name evidence="4" type="ORF">BCR39DRAFT_509198</name>
</gene>
<feature type="compositionally biased region" description="Acidic residues" evidence="1">
    <location>
        <begin position="463"/>
        <end position="478"/>
    </location>
</feature>
<feature type="domain" description="Glycosyl hydrolase family 63 C-terminal" evidence="2">
    <location>
        <begin position="929"/>
        <end position="1018"/>
    </location>
</feature>
<protein>
    <submittedName>
        <fullName evidence="4">Putative cytoplasm protein</fullName>
    </submittedName>
</protein>
<dbReference type="Pfam" id="PF22422">
    <property type="entry name" value="MGH1-like_GH"/>
    <property type="match status" value="1"/>
</dbReference>
<dbReference type="Pfam" id="PF03200">
    <property type="entry name" value="Glyco_hydro_63"/>
    <property type="match status" value="1"/>
</dbReference>
<dbReference type="InterPro" id="IPR031335">
    <property type="entry name" value="Glyco_hydro_63_C"/>
</dbReference>
<dbReference type="SUPFAM" id="SSF48208">
    <property type="entry name" value="Six-hairpin glycosidases"/>
    <property type="match status" value="1"/>
</dbReference>
<feature type="compositionally biased region" description="Polar residues" evidence="1">
    <location>
        <begin position="21"/>
        <end position="48"/>
    </location>
</feature>
<dbReference type="InterPro" id="IPR012341">
    <property type="entry name" value="6hp_glycosidase-like_sf"/>
</dbReference>
<dbReference type="InterPro" id="IPR054491">
    <property type="entry name" value="MGH1-like_GH"/>
</dbReference>
<dbReference type="PANTHER" id="PTHR10412:SF10">
    <property type="entry name" value="GLYCOSYL HYDROLASE FAMILY 63 C-TERMINAL DOMAIN-CONTAINING PROTEIN"/>
    <property type="match status" value="1"/>
</dbReference>
<dbReference type="InParanoid" id="A0A1Y2BMJ6"/>
<dbReference type="InterPro" id="IPR004888">
    <property type="entry name" value="Glycoside_hydrolase_63"/>
</dbReference>
<sequence>MSTAKKLQSKLFGATGPAATSGEQNGSDSPTGSGTATPVATNQPQSTEPLKISIPGPGLAGTEKREKDNLPKRPSLQIDGTPPAPENLPSPHPGTGSETDTPGTLGGDFKSLRDRLMQNLGPRYRSVEEHRLDQSDRYEVHWKRWGPYVSERQWGTVREDYSANGDAWNSFPFEMATSRAYRWGEDGMAGISDNHQRLCFTLALWNGKDPILKERLYGLNGSQGNHGEDVKEMYYYLDSTPTHSYMKFLYKYPQVEFPYEQLKEESRNRSREVSEFELMDTDVFDEDRYWDVFVEYAKDEESADAMSIRITAYNRGPDPADLHILPQLFFRNTWSWSKDRPDNVPEVRQEADGVIHASHPTLGETRLYCTPSPAPAAPAKGGVVLVDGPSIVPDLLFTENETNFERLYNGKNRTPYVKDAFHDHIIPSHRPKEPEPENPPAGALQTKSPRLKSPRLPPHYSIAEDEEEEGEEKQDGEDEKNGANGSNEDEAKEHIVTPPPRPINPRGARQFVNPEKVGTKAAAHYSFKQVPGKGGCVVVRLKMSPLSPDDDPSIVDEELFDDNIEERRMDADEFYGRIARGSISDDLRNIMRQALSGMLWTKQYYQFIQAEWIAGDSGQPPPPPERKWVRNKEWKHMYINDILSMPDKWEYPWFATWDTAFHCIPLAMVDPSFAKKQLDLMTREWYMKPDGALPAYEWNFSDVNPPVHAWSTFRVFKIERKMFGREDLDFLERVFQKLLLNFTWWVNRKDADGKNVFEGGFLGLDNIGPFNRSEPLPTGGTLRQADGTAWMAFFCLNMLSIALELAKHNPTYEDIASKFFEHFLFISDAMTYPAGNDEELSLWNEEDGFYYDAIQWGYGHSQQLPVRSMVGLMPLYATLVLEPQVIKRFPGFKKRMDWFIENRTDISQRNIANIRERGRGDRKLLALASKERLKRILEKMLDEKEFLSEHGVRSMSLYHHEHPFSMNVNGEDFGVGYWPGDSRSGMFGGNSNWRGPIWFAVNFLLIESLQRFHQYYGDSFQIECPTGSGDFMSLAGCAEEIQHRLIHIFGRDEHGRRAVNGGNPKLNRDPHFRDYVHFFEFFHGNDGRGLGASHQTGWTGLVAWSIMQTGEFCRLPKTPRTPRSVAKHYFDEHINTPSEYAEDGSLYSAFSAHSEWEPEPDDL</sequence>
<evidence type="ECO:0000256" key="1">
    <source>
        <dbReference type="SAM" id="MobiDB-lite"/>
    </source>
</evidence>
<accession>A0A1Y2BMJ6</accession>
<feature type="domain" description="Mannosylglycerate hydrolase MGH1-like glycoside hydrolase" evidence="3">
    <location>
        <begin position="651"/>
        <end position="757"/>
    </location>
</feature>
<dbReference type="GO" id="GO:0009311">
    <property type="term" value="P:oligosaccharide metabolic process"/>
    <property type="evidence" value="ECO:0007669"/>
    <property type="project" value="InterPro"/>
</dbReference>
<dbReference type="InterPro" id="IPR008928">
    <property type="entry name" value="6-hairpin_glycosidase_sf"/>
</dbReference>
<dbReference type="OrthoDB" id="14419at2759"/>
<evidence type="ECO:0000313" key="4">
    <source>
        <dbReference type="EMBL" id="ORY35385.1"/>
    </source>
</evidence>
<organism evidence="4 5">
    <name type="scientific">Naematelia encephala</name>
    <dbReference type="NCBI Taxonomy" id="71784"/>
    <lineage>
        <taxon>Eukaryota</taxon>
        <taxon>Fungi</taxon>
        <taxon>Dikarya</taxon>
        <taxon>Basidiomycota</taxon>
        <taxon>Agaricomycotina</taxon>
        <taxon>Tremellomycetes</taxon>
        <taxon>Tremellales</taxon>
        <taxon>Naemateliaceae</taxon>
        <taxon>Naematelia</taxon>
    </lineage>
</organism>
<keyword evidence="5" id="KW-1185">Reference proteome</keyword>
<dbReference type="PANTHER" id="PTHR10412">
    <property type="entry name" value="MANNOSYL-OLIGOSACCHARIDE GLUCOSIDASE"/>
    <property type="match status" value="1"/>
</dbReference>
<evidence type="ECO:0000259" key="3">
    <source>
        <dbReference type="Pfam" id="PF22422"/>
    </source>
</evidence>
<dbReference type="GO" id="GO:0004573">
    <property type="term" value="F:Glc3Man9GlcNAc2 oligosaccharide glucosidase activity"/>
    <property type="evidence" value="ECO:0007669"/>
    <property type="project" value="InterPro"/>
</dbReference>
<dbReference type="Gene3D" id="1.50.10.10">
    <property type="match status" value="2"/>
</dbReference>
<feature type="region of interest" description="Disordered" evidence="1">
    <location>
        <begin position="1"/>
        <end position="110"/>
    </location>
</feature>
<name>A0A1Y2BMJ6_9TREE</name>
<dbReference type="EMBL" id="MCFC01000001">
    <property type="protein sequence ID" value="ORY35385.1"/>
    <property type="molecule type" value="Genomic_DNA"/>
</dbReference>
<comment type="caution">
    <text evidence="4">The sequence shown here is derived from an EMBL/GenBank/DDBJ whole genome shotgun (WGS) entry which is preliminary data.</text>
</comment>
<dbReference type="STRING" id="71784.A0A1Y2BMJ6"/>
<evidence type="ECO:0000313" key="5">
    <source>
        <dbReference type="Proteomes" id="UP000193986"/>
    </source>
</evidence>
<evidence type="ECO:0000259" key="2">
    <source>
        <dbReference type="Pfam" id="PF03200"/>
    </source>
</evidence>
<reference evidence="4 5" key="1">
    <citation type="submission" date="2016-07" db="EMBL/GenBank/DDBJ databases">
        <title>Pervasive Adenine N6-methylation of Active Genes in Fungi.</title>
        <authorList>
            <consortium name="DOE Joint Genome Institute"/>
            <person name="Mondo S.J."/>
            <person name="Dannebaum R.O."/>
            <person name="Kuo R.C."/>
            <person name="Labutti K."/>
            <person name="Haridas S."/>
            <person name="Kuo A."/>
            <person name="Salamov A."/>
            <person name="Ahrendt S.R."/>
            <person name="Lipzen A."/>
            <person name="Sullivan W."/>
            <person name="Andreopoulos W.B."/>
            <person name="Clum A."/>
            <person name="Lindquist E."/>
            <person name="Daum C."/>
            <person name="Ramamoorthy G.K."/>
            <person name="Gryganskyi A."/>
            <person name="Culley D."/>
            <person name="Magnuson J.K."/>
            <person name="James T.Y."/>
            <person name="O'Malley M.A."/>
            <person name="Stajich J.E."/>
            <person name="Spatafora J.W."/>
            <person name="Visel A."/>
            <person name="Grigoriev I.V."/>
        </authorList>
    </citation>
    <scope>NUCLEOTIDE SEQUENCE [LARGE SCALE GENOMIC DNA]</scope>
    <source>
        <strain evidence="4 5">68-887.2</strain>
    </source>
</reference>
<feature type="compositionally biased region" description="Basic and acidic residues" evidence="1">
    <location>
        <begin position="426"/>
        <end position="435"/>
    </location>
</feature>
<feature type="region of interest" description="Disordered" evidence="1">
    <location>
        <begin position="426"/>
        <end position="509"/>
    </location>
</feature>
<dbReference type="AlphaFoldDB" id="A0A1Y2BMJ6"/>
<proteinExistence type="predicted"/>